<evidence type="ECO:0000256" key="1">
    <source>
        <dbReference type="SAM" id="MobiDB-lite"/>
    </source>
</evidence>
<dbReference type="OrthoDB" id="199440at2759"/>
<accession>A0A9W7ACL5</accession>
<feature type="compositionally biased region" description="Acidic residues" evidence="1">
    <location>
        <begin position="492"/>
        <end position="513"/>
    </location>
</feature>
<dbReference type="Proteomes" id="UP001165085">
    <property type="component" value="Unassembled WGS sequence"/>
</dbReference>
<evidence type="ECO:0000313" key="3">
    <source>
        <dbReference type="Proteomes" id="UP001165085"/>
    </source>
</evidence>
<feature type="compositionally biased region" description="Basic and acidic residues" evidence="1">
    <location>
        <begin position="683"/>
        <end position="692"/>
    </location>
</feature>
<name>A0A9W7ACL5_9STRA</name>
<feature type="region of interest" description="Disordered" evidence="1">
    <location>
        <begin position="480"/>
        <end position="584"/>
    </location>
</feature>
<feature type="region of interest" description="Disordered" evidence="1">
    <location>
        <begin position="623"/>
        <end position="692"/>
    </location>
</feature>
<gene>
    <name evidence="2" type="ORF">TrST_g9554</name>
</gene>
<sequence length="805" mass="89154">MTNPVVTRRSSVVKAGEKPNPRAERIERLISQADLNLQKIRRFEAYLESRVGQSQLTFLSGDLTRFHDSHEAHEMLAYARVKAPEAAASQQPYDETLKSKYQNFLVSALILVLMEVYFCPSKEEMKSFIGLASRWFKAQKRNLSELPVEEIEKWKTQNEARLRTLEDVQQKFNKDEAPATLEALFNRGQTSTQMDTNVFRPAIGLTPARRRGTFRNTRGLTNLKVNGGPNPVYDWNSDPKVANHVNVVASNVKQRNLIESHARRLTNAQSAHDELYFGDNGHFRGNITKDEVKGIVSELFKAKEDLRKKLETPSALDPEQLEKKEQTDHITTPKLTTPREDVESESKLTSKFSSPEHIASSNWHKTTLGFVSKSQRAFSSPPSSKSKNNMLATNTSALFARSRSDVEARPDMLYGAGSSRALRAGAAASAKSSGKVLNKRATIRTILATEAFNVEGDPNNASEAAAALFAQGGEMVVKMPTFGRRNSANNNDDTETESEEEEEEEESEVDDEAEKILEEAKNEAGVEEEEPPPPFQPQTPQSRINEELIQTAVAKKSPDIPHAPRSRLQSVGAPGSPGSPFNTKKEFSSYVLNLSSAIKGSALHNMTADDPDVWLLQHDMLARRQPLTPRLRETLEKIEAKSARPKSAPAGGKKGGKGGGQKKAPPKGKKKPAGKKKGGGKGGDGKKKVESEFKTSMDFMDSFMPSWRSEGRSLLRVKEDEDVSKISRLFKQHSLPIDRAAVERGLRTQMDRPNDMVWRNLPLAGQGLMVDPTIAAAKLAKAAVKKAGGRKKKKSGKKKKAKKKK</sequence>
<feature type="compositionally biased region" description="Basic and acidic residues" evidence="1">
    <location>
        <begin position="514"/>
        <end position="524"/>
    </location>
</feature>
<feature type="compositionally biased region" description="Basic and acidic residues" evidence="1">
    <location>
        <begin position="630"/>
        <end position="642"/>
    </location>
</feature>
<keyword evidence="3" id="KW-1185">Reference proteome</keyword>
<feature type="compositionally biased region" description="Basic residues" evidence="1">
    <location>
        <begin position="664"/>
        <end position="679"/>
    </location>
</feature>
<dbReference type="AlphaFoldDB" id="A0A9W7ACL5"/>
<evidence type="ECO:0000313" key="2">
    <source>
        <dbReference type="EMBL" id="GMH65320.1"/>
    </source>
</evidence>
<feature type="compositionally biased region" description="Basic and acidic residues" evidence="1">
    <location>
        <begin position="337"/>
        <end position="348"/>
    </location>
</feature>
<feature type="region of interest" description="Disordered" evidence="1">
    <location>
        <begin position="311"/>
        <end position="353"/>
    </location>
</feature>
<feature type="region of interest" description="Disordered" evidence="1">
    <location>
        <begin position="782"/>
        <end position="805"/>
    </location>
</feature>
<feature type="compositionally biased region" description="Basic residues" evidence="1">
    <location>
        <begin position="783"/>
        <end position="805"/>
    </location>
</feature>
<organism evidence="2 3">
    <name type="scientific">Triparma strigata</name>
    <dbReference type="NCBI Taxonomy" id="1606541"/>
    <lineage>
        <taxon>Eukaryota</taxon>
        <taxon>Sar</taxon>
        <taxon>Stramenopiles</taxon>
        <taxon>Ochrophyta</taxon>
        <taxon>Bolidophyceae</taxon>
        <taxon>Parmales</taxon>
        <taxon>Triparmaceae</taxon>
        <taxon>Triparma</taxon>
    </lineage>
</organism>
<proteinExistence type="predicted"/>
<comment type="caution">
    <text evidence="2">The sequence shown here is derived from an EMBL/GenBank/DDBJ whole genome shotgun (WGS) entry which is preliminary data.</text>
</comment>
<dbReference type="EMBL" id="BRXY01000100">
    <property type="protein sequence ID" value="GMH65320.1"/>
    <property type="molecule type" value="Genomic_DNA"/>
</dbReference>
<reference evidence="3" key="1">
    <citation type="journal article" date="2023" name="Commun. Biol.">
        <title>Genome analysis of Parmales, the sister group of diatoms, reveals the evolutionary specialization of diatoms from phago-mixotrophs to photoautotrophs.</title>
        <authorList>
            <person name="Ban H."/>
            <person name="Sato S."/>
            <person name="Yoshikawa S."/>
            <person name="Yamada K."/>
            <person name="Nakamura Y."/>
            <person name="Ichinomiya M."/>
            <person name="Sato N."/>
            <person name="Blanc-Mathieu R."/>
            <person name="Endo H."/>
            <person name="Kuwata A."/>
            <person name="Ogata H."/>
        </authorList>
    </citation>
    <scope>NUCLEOTIDE SEQUENCE [LARGE SCALE GENOMIC DNA]</scope>
    <source>
        <strain evidence="3">NIES 3701</strain>
    </source>
</reference>
<protein>
    <submittedName>
        <fullName evidence="2">Uncharacterized protein</fullName>
    </submittedName>
</protein>